<dbReference type="GO" id="GO:0047115">
    <property type="term" value="F:trans-1,2-dihydrobenzene-1,2-diol dehydrogenase activity"/>
    <property type="evidence" value="ECO:0007669"/>
    <property type="project" value="UniProtKB-EC"/>
</dbReference>
<dbReference type="PANTHER" id="PTHR22604">
    <property type="entry name" value="OXIDOREDUCTASES"/>
    <property type="match status" value="1"/>
</dbReference>
<dbReference type="InterPro" id="IPR055170">
    <property type="entry name" value="GFO_IDH_MocA-like_dom"/>
</dbReference>
<keyword evidence="2 5" id="KW-0560">Oxidoreductase</keyword>
<reference evidence="5 6" key="1">
    <citation type="submission" date="2014-03" db="EMBL/GenBank/DDBJ databases">
        <title>Genomics of Bifidobacteria.</title>
        <authorList>
            <person name="Ventura M."/>
            <person name="Milani C."/>
            <person name="Lugli G.A."/>
        </authorList>
    </citation>
    <scope>NUCLEOTIDE SEQUENCE [LARGE SCALE GENOMIC DNA]</scope>
    <source>
        <strain evidence="5 6">DSM 23973</strain>
    </source>
</reference>
<dbReference type="OrthoDB" id="9815825at2"/>
<dbReference type="AlphaFoldDB" id="A0A087A7J1"/>
<dbReference type="PANTHER" id="PTHR22604:SF105">
    <property type="entry name" value="TRANS-1,2-DIHYDROBENZENE-1,2-DIOL DEHYDROGENASE"/>
    <property type="match status" value="1"/>
</dbReference>
<dbReference type="GO" id="GO:0047837">
    <property type="term" value="F:D-xylose 1-dehydrogenase (NADP+) activity"/>
    <property type="evidence" value="ECO:0007669"/>
    <property type="project" value="UniProtKB-EC"/>
</dbReference>
<evidence type="ECO:0000259" key="3">
    <source>
        <dbReference type="Pfam" id="PF01408"/>
    </source>
</evidence>
<accession>A0A087A7J1</accession>
<dbReference type="SUPFAM" id="SSF51735">
    <property type="entry name" value="NAD(P)-binding Rossmann-fold domains"/>
    <property type="match status" value="1"/>
</dbReference>
<dbReference type="STRING" id="1437609.BCAL_1003"/>
<dbReference type="RefSeq" id="WP_043165119.1">
    <property type="nucleotide sequence ID" value="NZ_JDUV01000005.1"/>
</dbReference>
<sequence>MGRLNGRLNGRRAEVEANGEKVNVAILGAGSIANTMATTLVKMAADERYAGWIHPYAVAARDYERAEEFRGRYGFDRAYGSYEELAADPMVDLVYIATPHVFHAEQAILCLKAGRNVLVEKSFTANAAQARELLKVADETGLLATEAIWTRYQPSRAIINELVASGELGDIRMVRADLSYENHGRDRITNPALAGGALLDVGVYALNFIDMAVGADHGREIASLNTVMVPYESGVDQSNATTIVYDDGMMAVATSSRAVASDRAGVIEGDKGYAIVDNINNPTGIDVYGLDHEVKRHIDVPAQLTGYEYEVAAAANAILDGLGECAEMPHADTMRIMELMDRIRGAWGLAYPFERR</sequence>
<dbReference type="eggNOG" id="COG0673">
    <property type="taxonomic scope" value="Bacteria"/>
</dbReference>
<evidence type="ECO:0000313" key="5">
    <source>
        <dbReference type="EMBL" id="KFI54741.1"/>
    </source>
</evidence>
<feature type="domain" description="Gfo/Idh/MocA-like oxidoreductase N-terminal" evidence="3">
    <location>
        <begin position="22"/>
        <end position="143"/>
    </location>
</feature>
<dbReference type="EC" id="1.3.1.20" evidence="5"/>
<protein>
    <submittedName>
        <fullName evidence="5">Oxidoreductase</fullName>
        <ecNumber evidence="5">1.1.1.179</ecNumber>
        <ecNumber evidence="5">1.3.1.20</ecNumber>
    </submittedName>
</protein>
<evidence type="ECO:0000256" key="1">
    <source>
        <dbReference type="ARBA" id="ARBA00010928"/>
    </source>
</evidence>
<dbReference type="Gene3D" id="3.30.360.10">
    <property type="entry name" value="Dihydrodipicolinate Reductase, domain 2"/>
    <property type="match status" value="1"/>
</dbReference>
<evidence type="ECO:0000256" key="2">
    <source>
        <dbReference type="ARBA" id="ARBA00023002"/>
    </source>
</evidence>
<organism evidence="5 6">
    <name type="scientific">Bifidobacterium callitrichos DSM 23973</name>
    <dbReference type="NCBI Taxonomy" id="1437609"/>
    <lineage>
        <taxon>Bacteria</taxon>
        <taxon>Bacillati</taxon>
        <taxon>Actinomycetota</taxon>
        <taxon>Actinomycetes</taxon>
        <taxon>Bifidobacteriales</taxon>
        <taxon>Bifidobacteriaceae</taxon>
        <taxon>Bifidobacterium</taxon>
    </lineage>
</organism>
<proteinExistence type="inferred from homology"/>
<dbReference type="Proteomes" id="UP000029072">
    <property type="component" value="Unassembled WGS sequence"/>
</dbReference>
<dbReference type="InterPro" id="IPR000683">
    <property type="entry name" value="Gfo/Idh/MocA-like_OxRdtase_N"/>
</dbReference>
<gene>
    <name evidence="5" type="ORF">BCAL_1003</name>
</gene>
<dbReference type="EC" id="1.1.1.179" evidence="5"/>
<dbReference type="InterPro" id="IPR050984">
    <property type="entry name" value="Gfo/Idh/MocA_domain"/>
</dbReference>
<evidence type="ECO:0000259" key="4">
    <source>
        <dbReference type="Pfam" id="PF22725"/>
    </source>
</evidence>
<feature type="domain" description="GFO/IDH/MocA-like oxidoreductase" evidence="4">
    <location>
        <begin position="160"/>
        <end position="273"/>
    </location>
</feature>
<dbReference type="GO" id="GO:0000166">
    <property type="term" value="F:nucleotide binding"/>
    <property type="evidence" value="ECO:0007669"/>
    <property type="project" value="InterPro"/>
</dbReference>
<dbReference type="Gene3D" id="3.40.50.720">
    <property type="entry name" value="NAD(P)-binding Rossmann-like Domain"/>
    <property type="match status" value="1"/>
</dbReference>
<evidence type="ECO:0000313" key="6">
    <source>
        <dbReference type="Proteomes" id="UP000029072"/>
    </source>
</evidence>
<dbReference type="InterPro" id="IPR036291">
    <property type="entry name" value="NAD(P)-bd_dom_sf"/>
</dbReference>
<comment type="similarity">
    <text evidence="1">Belongs to the Gfo/Idh/MocA family.</text>
</comment>
<dbReference type="SUPFAM" id="SSF55347">
    <property type="entry name" value="Glyceraldehyde-3-phosphate dehydrogenase-like, C-terminal domain"/>
    <property type="match status" value="1"/>
</dbReference>
<dbReference type="Pfam" id="PF01408">
    <property type="entry name" value="GFO_IDH_MocA"/>
    <property type="match status" value="1"/>
</dbReference>
<dbReference type="Pfam" id="PF22725">
    <property type="entry name" value="GFO_IDH_MocA_C3"/>
    <property type="match status" value="1"/>
</dbReference>
<name>A0A087A7J1_9BIFI</name>
<dbReference type="EMBL" id="JGYS01000007">
    <property type="protein sequence ID" value="KFI54741.1"/>
    <property type="molecule type" value="Genomic_DNA"/>
</dbReference>
<comment type="caution">
    <text evidence="5">The sequence shown here is derived from an EMBL/GenBank/DDBJ whole genome shotgun (WGS) entry which is preliminary data.</text>
</comment>